<organism evidence="2 3">
    <name type="scientific">Klebsiella michiganensis</name>
    <dbReference type="NCBI Taxonomy" id="1134687"/>
    <lineage>
        <taxon>Bacteria</taxon>
        <taxon>Pseudomonadati</taxon>
        <taxon>Pseudomonadota</taxon>
        <taxon>Gammaproteobacteria</taxon>
        <taxon>Enterobacterales</taxon>
        <taxon>Enterobacteriaceae</taxon>
        <taxon>Klebsiella/Raoultella group</taxon>
        <taxon>Klebsiella</taxon>
    </lineage>
</organism>
<dbReference type="Gene3D" id="1.10.287.610">
    <property type="entry name" value="Helix hairpin bin"/>
    <property type="match status" value="1"/>
</dbReference>
<evidence type="ECO:0000259" key="1">
    <source>
        <dbReference type="Pfam" id="PF01653"/>
    </source>
</evidence>
<feature type="domain" description="NAD-dependent DNA ligase adenylation" evidence="1">
    <location>
        <begin position="119"/>
        <end position="152"/>
    </location>
</feature>
<sequence>MQNGVWALVLWMLVGDGQAACPAWPQARADREIERLSQQITEWKNAYWQQGSSTVSDEVYDQLAERLAYWRRCFTGEAPAHDASPPLKGEARHPVAHTGVRKLANQADVARWMRGQSGLWVQPKVDGVAVTLVYRQGRLTQAISRGNGLAGKTGRPGSCRSPPCLKSLTAYWRIAFYRVSCSCSARGTCKSRWAA</sequence>
<gene>
    <name evidence="2" type="primary">ligB_1</name>
    <name evidence="2" type="ORF">NCTC11694_04319</name>
</gene>
<name>A0A7H4M3T3_9ENTR</name>
<proteinExistence type="predicted"/>
<evidence type="ECO:0000313" key="3">
    <source>
        <dbReference type="Proteomes" id="UP000255050"/>
    </source>
</evidence>
<dbReference type="Gene3D" id="3.30.470.30">
    <property type="entry name" value="DNA ligase/mRNA capping enzyme"/>
    <property type="match status" value="1"/>
</dbReference>
<evidence type="ECO:0000313" key="2">
    <source>
        <dbReference type="EMBL" id="STR43059.1"/>
    </source>
</evidence>
<protein>
    <submittedName>
        <fullName evidence="2">DNA ligase</fullName>
        <ecNumber evidence="2">6.5.1.2</ecNumber>
    </submittedName>
</protein>
<accession>A0A7H4M3T3</accession>
<dbReference type="AlphaFoldDB" id="A0A7H4M3T3"/>
<dbReference type="Proteomes" id="UP000255050">
    <property type="component" value="Unassembled WGS sequence"/>
</dbReference>
<comment type="caution">
    <text evidence="2">The sequence shown here is derived from an EMBL/GenBank/DDBJ whole genome shotgun (WGS) entry which is preliminary data.</text>
</comment>
<dbReference type="EMBL" id="UGJR01000002">
    <property type="protein sequence ID" value="STR43059.1"/>
    <property type="molecule type" value="Genomic_DNA"/>
</dbReference>
<keyword evidence="2" id="KW-0436">Ligase</keyword>
<dbReference type="InterPro" id="IPR013839">
    <property type="entry name" value="DNAligase_adenylation"/>
</dbReference>
<dbReference type="EC" id="6.5.1.2" evidence="2"/>
<dbReference type="Pfam" id="PF01653">
    <property type="entry name" value="DNA_ligase_aden"/>
    <property type="match status" value="1"/>
</dbReference>
<reference evidence="2 3" key="1">
    <citation type="submission" date="2018-06" db="EMBL/GenBank/DDBJ databases">
        <authorList>
            <consortium name="Pathogen Informatics"/>
            <person name="Doyle S."/>
        </authorList>
    </citation>
    <scope>NUCLEOTIDE SEQUENCE [LARGE SCALE GENOMIC DNA]</scope>
    <source>
        <strain evidence="2 3">NCTC11694</strain>
    </source>
</reference>
<dbReference type="SUPFAM" id="SSF56091">
    <property type="entry name" value="DNA ligase/mRNA capping enzyme, catalytic domain"/>
    <property type="match status" value="1"/>
</dbReference>
<dbReference type="GO" id="GO:0003911">
    <property type="term" value="F:DNA ligase (NAD+) activity"/>
    <property type="evidence" value="ECO:0007669"/>
    <property type="project" value="UniProtKB-EC"/>
</dbReference>